<feature type="domain" description="Glycosyl transferase family 1" evidence="1">
    <location>
        <begin position="206"/>
        <end position="369"/>
    </location>
</feature>
<dbReference type="AlphaFoldDB" id="A0A0F9WL85"/>
<accession>A0A0F9WL85</accession>
<dbReference type="InterPro" id="IPR001296">
    <property type="entry name" value="Glyco_trans_1"/>
</dbReference>
<name>A0A0F9WL85_9ZZZZ</name>
<gene>
    <name evidence="3" type="ORF">LCGC14_0340950</name>
</gene>
<reference evidence="3" key="1">
    <citation type="journal article" date="2015" name="Nature">
        <title>Complex archaea that bridge the gap between prokaryotes and eukaryotes.</title>
        <authorList>
            <person name="Spang A."/>
            <person name="Saw J.H."/>
            <person name="Jorgensen S.L."/>
            <person name="Zaremba-Niedzwiedzka K."/>
            <person name="Martijn J."/>
            <person name="Lind A.E."/>
            <person name="van Eijk R."/>
            <person name="Schleper C."/>
            <person name="Guy L."/>
            <person name="Ettema T.J."/>
        </authorList>
    </citation>
    <scope>NUCLEOTIDE SEQUENCE</scope>
</reference>
<dbReference type="InterPro" id="IPR028098">
    <property type="entry name" value="Glyco_trans_4-like_N"/>
</dbReference>
<dbReference type="PANTHER" id="PTHR45947">
    <property type="entry name" value="SULFOQUINOVOSYL TRANSFERASE SQD2"/>
    <property type="match status" value="1"/>
</dbReference>
<dbReference type="PANTHER" id="PTHR45947:SF3">
    <property type="entry name" value="SULFOQUINOVOSYL TRANSFERASE SQD2"/>
    <property type="match status" value="1"/>
</dbReference>
<organism evidence="3">
    <name type="scientific">marine sediment metagenome</name>
    <dbReference type="NCBI Taxonomy" id="412755"/>
    <lineage>
        <taxon>unclassified sequences</taxon>
        <taxon>metagenomes</taxon>
        <taxon>ecological metagenomes</taxon>
    </lineage>
</organism>
<evidence type="ECO:0000259" key="1">
    <source>
        <dbReference type="Pfam" id="PF00534"/>
    </source>
</evidence>
<dbReference type="GO" id="GO:0016757">
    <property type="term" value="F:glycosyltransferase activity"/>
    <property type="evidence" value="ECO:0007669"/>
    <property type="project" value="InterPro"/>
</dbReference>
<protein>
    <recommendedName>
        <fullName evidence="4">Glycosyltransferase subfamily 4-like N-terminal domain-containing protein</fullName>
    </recommendedName>
</protein>
<proteinExistence type="predicted"/>
<dbReference type="InterPro" id="IPR050194">
    <property type="entry name" value="Glycosyltransferase_grp1"/>
</dbReference>
<evidence type="ECO:0008006" key="4">
    <source>
        <dbReference type="Google" id="ProtNLM"/>
    </source>
</evidence>
<feature type="domain" description="Glycosyltransferase subfamily 4-like N-terminal" evidence="2">
    <location>
        <begin position="66"/>
        <end position="195"/>
    </location>
</feature>
<dbReference type="SUPFAM" id="SSF53756">
    <property type="entry name" value="UDP-Glycosyltransferase/glycogen phosphorylase"/>
    <property type="match status" value="1"/>
</dbReference>
<dbReference type="Pfam" id="PF13439">
    <property type="entry name" value="Glyco_transf_4"/>
    <property type="match status" value="1"/>
</dbReference>
<dbReference type="EMBL" id="LAZR01000249">
    <property type="protein sequence ID" value="KKN79313.1"/>
    <property type="molecule type" value="Genomic_DNA"/>
</dbReference>
<comment type="caution">
    <text evidence="3">The sequence shown here is derived from an EMBL/GenBank/DDBJ whole genome shotgun (WGS) entry which is preliminary data.</text>
</comment>
<evidence type="ECO:0000259" key="2">
    <source>
        <dbReference type="Pfam" id="PF13439"/>
    </source>
</evidence>
<sequence>MNILFVCEIDFVRKVVFELQTLPELLSLKGHNVYAIDYESMWVRESIMDFGTLRTKTYRVRRVYSDAVVRLIRPGFVKIPVFSRVSVFFTHYIQIEKTIKERKIDVIILYSVPTNGLQVISIASKLGIPVVFRSIDTLNQLVSNKLLSKLTYILEKWVYSRVDLILTISPKLSEYVVKLGASKGRVRILPLGVDDRYFCPDIDTAILRAKWGISENDKIIVFVGTLPLFAGLDRFLWEFPYVLEHVPNAKMLIVGDGELRYRLESIIKMKGLRDSVIITGIQPHATVPQYINMADVCINTFPVSGATKDAYPTKIIQYMACGKPVVSTPLLGLRSMIKGEEQGIVYGGIKDVITLLKSDDRRRQIGQNALNYAMKTHGYSNIVKQLESILRGK</sequence>
<dbReference type="Gene3D" id="3.40.50.2000">
    <property type="entry name" value="Glycogen Phosphorylase B"/>
    <property type="match status" value="2"/>
</dbReference>
<dbReference type="Pfam" id="PF00534">
    <property type="entry name" value="Glycos_transf_1"/>
    <property type="match status" value="1"/>
</dbReference>
<evidence type="ECO:0000313" key="3">
    <source>
        <dbReference type="EMBL" id="KKN79313.1"/>
    </source>
</evidence>